<accession>A0ABP9UT78</accession>
<dbReference type="Proteomes" id="UP001476282">
    <property type="component" value="Unassembled WGS sequence"/>
</dbReference>
<proteinExistence type="predicted"/>
<evidence type="ECO:0000313" key="1">
    <source>
        <dbReference type="EMBL" id="GAA5483917.1"/>
    </source>
</evidence>
<sequence length="161" mass="17774">MKLTIHPPFHLLRSWEVCWKCGAGAEAIAFAVAAVTCDDEDDDDLPVHSPVVLRDVEQAPLLFLAAATRSDADFKKRYSRAADREYFMNHCTCGAPFGDHFLHNEPGHAFYPLDPTDAASIKVHEIDCTESQEIDCWFAGWSSVCPVENGTPAERIAVPLG</sequence>
<name>A0ABP9UT78_9BACT</name>
<dbReference type="EMBL" id="BAABRI010000019">
    <property type="protein sequence ID" value="GAA5483917.1"/>
    <property type="molecule type" value="Genomic_DNA"/>
</dbReference>
<comment type="caution">
    <text evidence="1">The sequence shown here is derived from an EMBL/GenBank/DDBJ whole genome shotgun (WGS) entry which is preliminary data.</text>
</comment>
<dbReference type="RefSeq" id="WP_353568022.1">
    <property type="nucleotide sequence ID" value="NZ_BAABRI010000019.1"/>
</dbReference>
<evidence type="ECO:0000313" key="2">
    <source>
        <dbReference type="Proteomes" id="UP001476282"/>
    </source>
</evidence>
<reference evidence="1 2" key="1">
    <citation type="submission" date="2024-02" db="EMBL/GenBank/DDBJ databases">
        <title>Haloferula sargassicola NBRC 104335.</title>
        <authorList>
            <person name="Ichikawa N."/>
            <person name="Katano-Makiyama Y."/>
            <person name="Hidaka K."/>
        </authorList>
    </citation>
    <scope>NUCLEOTIDE SEQUENCE [LARGE SCALE GENOMIC DNA]</scope>
    <source>
        <strain evidence="1 2">NBRC 104335</strain>
    </source>
</reference>
<organism evidence="1 2">
    <name type="scientific">Haloferula sargassicola</name>
    <dbReference type="NCBI Taxonomy" id="490096"/>
    <lineage>
        <taxon>Bacteria</taxon>
        <taxon>Pseudomonadati</taxon>
        <taxon>Verrucomicrobiota</taxon>
        <taxon>Verrucomicrobiia</taxon>
        <taxon>Verrucomicrobiales</taxon>
        <taxon>Verrucomicrobiaceae</taxon>
        <taxon>Haloferula</taxon>
    </lineage>
</organism>
<keyword evidence="2" id="KW-1185">Reference proteome</keyword>
<gene>
    <name evidence="1" type="ORF">Hsar01_03154</name>
</gene>
<protein>
    <submittedName>
        <fullName evidence="1">Uncharacterized protein</fullName>
    </submittedName>
</protein>